<proteinExistence type="predicted"/>
<evidence type="ECO:0000313" key="1">
    <source>
        <dbReference type="EMBL" id="GJT51681.1"/>
    </source>
</evidence>
<evidence type="ECO:0000313" key="2">
    <source>
        <dbReference type="Proteomes" id="UP001151760"/>
    </source>
</evidence>
<sequence>MNTIVLLLHLIRRREEEGINHLKQDQDIWGGPVFIRDKKSRYSAGGLDVTVCRHQESSPETRLLLETAATISSVLTAILVAGICFCSLVSGVWDSVCSPRYLSKPLTSTMEAGYLPVRYSVKLIGEFKDLLEKNRNRERLFRRTVFDHWLDILSHDNDNHLMHYVLQHQDSNPNLELYATPVEKTGWFIASIQFINGLIDEDLNVSQDDGVGVVSGNCVDLQHNYVSAVSVLSANSHEGLNETRVGNNDMLILEVGDNFFNSEGGVKNPESNKDKQPTLADVLDEVRALRKEVALVKFDDARIAKLERLLNDNFMFHNDSSNGNHNAVNQGLSGLANHPMSTCSRPDIDNAEVSGHVIGIHKADGRMIAQTVIKMVLTKDYLVRLMIPWFSTSFGLDILDGEVVGALIGIHKADWKNDIPNVNHNAVN</sequence>
<gene>
    <name evidence="1" type="ORF">Tco_0977838</name>
</gene>
<keyword evidence="2" id="KW-1185">Reference proteome</keyword>
<organism evidence="1 2">
    <name type="scientific">Tanacetum coccineum</name>
    <dbReference type="NCBI Taxonomy" id="301880"/>
    <lineage>
        <taxon>Eukaryota</taxon>
        <taxon>Viridiplantae</taxon>
        <taxon>Streptophyta</taxon>
        <taxon>Embryophyta</taxon>
        <taxon>Tracheophyta</taxon>
        <taxon>Spermatophyta</taxon>
        <taxon>Magnoliopsida</taxon>
        <taxon>eudicotyledons</taxon>
        <taxon>Gunneridae</taxon>
        <taxon>Pentapetalae</taxon>
        <taxon>asterids</taxon>
        <taxon>campanulids</taxon>
        <taxon>Asterales</taxon>
        <taxon>Asteraceae</taxon>
        <taxon>Asteroideae</taxon>
        <taxon>Anthemideae</taxon>
        <taxon>Anthemidinae</taxon>
        <taxon>Tanacetum</taxon>
    </lineage>
</organism>
<protein>
    <submittedName>
        <fullName evidence="1">Uncharacterized protein</fullName>
    </submittedName>
</protein>
<accession>A0ABQ5EL85</accession>
<dbReference type="EMBL" id="BQNB010016428">
    <property type="protein sequence ID" value="GJT51681.1"/>
    <property type="molecule type" value="Genomic_DNA"/>
</dbReference>
<comment type="caution">
    <text evidence="1">The sequence shown here is derived from an EMBL/GenBank/DDBJ whole genome shotgun (WGS) entry which is preliminary data.</text>
</comment>
<reference evidence="1" key="2">
    <citation type="submission" date="2022-01" db="EMBL/GenBank/DDBJ databases">
        <authorList>
            <person name="Yamashiro T."/>
            <person name="Shiraishi A."/>
            <person name="Satake H."/>
            <person name="Nakayama K."/>
        </authorList>
    </citation>
    <scope>NUCLEOTIDE SEQUENCE</scope>
</reference>
<reference evidence="1" key="1">
    <citation type="journal article" date="2022" name="Int. J. Mol. Sci.">
        <title>Draft Genome of Tanacetum Coccineum: Genomic Comparison of Closely Related Tanacetum-Family Plants.</title>
        <authorList>
            <person name="Yamashiro T."/>
            <person name="Shiraishi A."/>
            <person name="Nakayama K."/>
            <person name="Satake H."/>
        </authorList>
    </citation>
    <scope>NUCLEOTIDE SEQUENCE</scope>
</reference>
<name>A0ABQ5EL85_9ASTR</name>
<dbReference type="Proteomes" id="UP001151760">
    <property type="component" value="Unassembled WGS sequence"/>
</dbReference>